<dbReference type="Gene3D" id="3.90.1150.10">
    <property type="entry name" value="Aspartate Aminotransferase, domain 1"/>
    <property type="match status" value="1"/>
</dbReference>
<dbReference type="InterPro" id="IPR015424">
    <property type="entry name" value="PyrdxlP-dep_Trfase"/>
</dbReference>
<dbReference type="AlphaFoldDB" id="A0A0G4HBY5"/>
<dbReference type="Pfam" id="PF00155">
    <property type="entry name" value="Aminotran_1_2"/>
    <property type="match status" value="2"/>
</dbReference>
<dbReference type="EMBL" id="CDMZ01002248">
    <property type="protein sequence ID" value="CEM41514.1"/>
    <property type="molecule type" value="Genomic_DNA"/>
</dbReference>
<evidence type="ECO:0000256" key="1">
    <source>
        <dbReference type="ARBA" id="ARBA00001933"/>
    </source>
</evidence>
<evidence type="ECO:0000256" key="4">
    <source>
        <dbReference type="ARBA" id="ARBA00022898"/>
    </source>
</evidence>
<evidence type="ECO:0000256" key="3">
    <source>
        <dbReference type="ARBA" id="ARBA00022679"/>
    </source>
</evidence>
<comment type="cofactor">
    <cofactor evidence="1">
        <name>pyridoxal 5'-phosphate</name>
        <dbReference type="ChEBI" id="CHEBI:597326"/>
    </cofactor>
</comment>
<keyword evidence="2" id="KW-0032">Aminotransferase</keyword>
<dbReference type="InterPro" id="IPR051326">
    <property type="entry name" value="Kynurenine-oxoglutarate_AT"/>
</dbReference>
<dbReference type="InterPro" id="IPR015422">
    <property type="entry name" value="PyrdxlP-dep_Trfase_small"/>
</dbReference>
<dbReference type="GO" id="GO:0030170">
    <property type="term" value="F:pyridoxal phosphate binding"/>
    <property type="evidence" value="ECO:0007669"/>
    <property type="project" value="InterPro"/>
</dbReference>
<feature type="domain" description="Aminotransferase class I/classII large" evidence="6">
    <location>
        <begin position="189"/>
        <end position="326"/>
    </location>
</feature>
<dbReference type="SUPFAM" id="SSF53383">
    <property type="entry name" value="PLP-dependent transferases"/>
    <property type="match status" value="1"/>
</dbReference>
<dbReference type="GO" id="GO:0005737">
    <property type="term" value="C:cytoplasm"/>
    <property type="evidence" value="ECO:0007669"/>
    <property type="project" value="TreeGrafter"/>
</dbReference>
<name>A0A0G4HBY5_9ALVE</name>
<feature type="domain" description="Aminotransferase class I/classII large" evidence="6">
    <location>
        <begin position="31"/>
        <end position="145"/>
    </location>
</feature>
<evidence type="ECO:0000256" key="2">
    <source>
        <dbReference type="ARBA" id="ARBA00022576"/>
    </source>
</evidence>
<organism evidence="7">
    <name type="scientific">Chromera velia CCMP2878</name>
    <dbReference type="NCBI Taxonomy" id="1169474"/>
    <lineage>
        <taxon>Eukaryota</taxon>
        <taxon>Sar</taxon>
        <taxon>Alveolata</taxon>
        <taxon>Colpodellida</taxon>
        <taxon>Chromeraceae</taxon>
        <taxon>Chromera</taxon>
    </lineage>
</organism>
<gene>
    <name evidence="7" type="ORF">Cvel_26067</name>
</gene>
<dbReference type="GO" id="GO:0016212">
    <property type="term" value="F:kynurenine-oxoglutarate transaminase activity"/>
    <property type="evidence" value="ECO:0007669"/>
    <property type="project" value="TreeGrafter"/>
</dbReference>
<keyword evidence="3" id="KW-0808">Transferase</keyword>
<reference evidence="7" key="1">
    <citation type="submission" date="2014-11" db="EMBL/GenBank/DDBJ databases">
        <authorList>
            <person name="Otto D Thomas"/>
            <person name="Naeem Raeece"/>
        </authorList>
    </citation>
    <scope>NUCLEOTIDE SEQUENCE</scope>
</reference>
<dbReference type="Gene3D" id="3.40.640.10">
    <property type="entry name" value="Type I PLP-dependent aspartate aminotransferase-like (Major domain)"/>
    <property type="match status" value="2"/>
</dbReference>
<feature type="region of interest" description="Disordered" evidence="5">
    <location>
        <begin position="148"/>
        <end position="186"/>
    </location>
</feature>
<feature type="non-terminal residue" evidence="7">
    <location>
        <position position="327"/>
    </location>
</feature>
<dbReference type="InterPro" id="IPR004839">
    <property type="entry name" value="Aminotransferase_I/II_large"/>
</dbReference>
<accession>A0A0G4HBY5</accession>
<dbReference type="PANTHER" id="PTHR43807:SF20">
    <property type="entry name" value="FI04487P"/>
    <property type="match status" value="1"/>
</dbReference>
<dbReference type="PANTHER" id="PTHR43807">
    <property type="entry name" value="FI04487P"/>
    <property type="match status" value="1"/>
</dbReference>
<keyword evidence="4" id="KW-0663">Pyridoxal phosphate</keyword>
<protein>
    <recommendedName>
        <fullName evidence="6">Aminotransferase class I/classII large domain-containing protein</fullName>
    </recommendedName>
</protein>
<evidence type="ECO:0000259" key="6">
    <source>
        <dbReference type="Pfam" id="PF00155"/>
    </source>
</evidence>
<proteinExistence type="predicted"/>
<sequence length="327" mass="36661">MTSQPSRRIASLLRPTVWAEFTPMAQRFQAVNLGQGFPDWKPPPFLTESAHTALEGPWQVHQYGPSGGWPKLCEGVAKKYEPILKQASLDPRENVFVSVGSSQVLFTCFQALCNPGDEVVVFEPFFDIYLPQAMMSGAVPRYVPMRFRSPSPTEEEEEKEKERKEEDPARSGNSSKDQSRAPQAPLTSSLWKIDMEALEETLSERTRIVLLNSPNNPTGKVFTHAELEELAEVVKRKAPRAVVLSDEVYEHMIFPSETQEGHLISPLPRIANVAGMWERSLTISSFGKTFSSTGWKMGFAVGHADLVRLLVHAQQYMPFCVPTILQV</sequence>
<evidence type="ECO:0000313" key="7">
    <source>
        <dbReference type="EMBL" id="CEM41514.1"/>
    </source>
</evidence>
<evidence type="ECO:0000256" key="5">
    <source>
        <dbReference type="SAM" id="MobiDB-lite"/>
    </source>
</evidence>
<dbReference type="CDD" id="cd00609">
    <property type="entry name" value="AAT_like"/>
    <property type="match status" value="1"/>
</dbReference>
<feature type="compositionally biased region" description="Basic and acidic residues" evidence="5">
    <location>
        <begin position="160"/>
        <end position="169"/>
    </location>
</feature>
<dbReference type="InterPro" id="IPR015421">
    <property type="entry name" value="PyrdxlP-dep_Trfase_major"/>
</dbReference>